<dbReference type="InterPro" id="IPR013785">
    <property type="entry name" value="Aldolase_TIM"/>
</dbReference>
<dbReference type="EMBL" id="LDJH01000022">
    <property type="protein sequence ID" value="KRG55747.1"/>
    <property type="molecule type" value="Genomic_DNA"/>
</dbReference>
<dbReference type="InterPro" id="IPR050073">
    <property type="entry name" value="2-IPM_HCS-like"/>
</dbReference>
<evidence type="ECO:0000313" key="19">
    <source>
        <dbReference type="Proteomes" id="UP000550609"/>
    </source>
</evidence>
<feature type="binding site" evidence="14">
    <location>
        <position position="203"/>
    </location>
    <ligand>
        <name>Mn(2+)</name>
        <dbReference type="ChEBI" id="CHEBI:29035"/>
    </ligand>
</feature>
<evidence type="ECO:0000256" key="6">
    <source>
        <dbReference type="ARBA" id="ARBA00022430"/>
    </source>
</evidence>
<feature type="binding site" evidence="14">
    <location>
        <position position="205"/>
    </location>
    <ligand>
        <name>Mn(2+)</name>
        <dbReference type="ChEBI" id="CHEBI:29035"/>
    </ligand>
</feature>
<keyword evidence="14" id="KW-0963">Cytoplasm</keyword>
<dbReference type="Pfam" id="PF08502">
    <property type="entry name" value="LeuA_dimer"/>
    <property type="match status" value="1"/>
</dbReference>
<accession>A0A0R0BRM3</accession>
<dbReference type="InterPro" id="IPR005671">
    <property type="entry name" value="LeuA_bact_synth"/>
</dbReference>
<reference evidence="16 18" key="1">
    <citation type="submission" date="2015-05" db="EMBL/GenBank/DDBJ databases">
        <title>Genome sequencing and analysis of members of genus Stenotrophomonas.</title>
        <authorList>
            <person name="Patil P.P."/>
            <person name="Midha S."/>
            <person name="Patil P.B."/>
        </authorList>
    </citation>
    <scope>NUCLEOTIDE SEQUENCE [LARGE SCALE GENOMIC DNA]</scope>
    <source>
        <strain evidence="16 18">DSM 17805</strain>
    </source>
</reference>
<dbReference type="GO" id="GO:0030145">
    <property type="term" value="F:manganese ion binding"/>
    <property type="evidence" value="ECO:0007669"/>
    <property type="project" value="UniProtKB-UniRule"/>
</dbReference>
<dbReference type="PROSITE" id="PS00815">
    <property type="entry name" value="AIPM_HOMOCIT_SYNTH_1"/>
    <property type="match status" value="1"/>
</dbReference>
<dbReference type="NCBIfam" id="TIGR00973">
    <property type="entry name" value="leuA_bact"/>
    <property type="match status" value="1"/>
</dbReference>
<organism evidence="16 18">
    <name type="scientific">Stenotrophomonas koreensis</name>
    <dbReference type="NCBI Taxonomy" id="266128"/>
    <lineage>
        <taxon>Bacteria</taxon>
        <taxon>Pseudomonadati</taxon>
        <taxon>Pseudomonadota</taxon>
        <taxon>Gammaproteobacteria</taxon>
        <taxon>Lysobacterales</taxon>
        <taxon>Lysobacteraceae</taxon>
        <taxon>Stenotrophomonas</taxon>
    </lineage>
</organism>
<evidence type="ECO:0000256" key="8">
    <source>
        <dbReference type="ARBA" id="ARBA00022679"/>
    </source>
</evidence>
<dbReference type="GO" id="GO:0003852">
    <property type="term" value="F:2-isopropylmalate synthase activity"/>
    <property type="evidence" value="ECO:0007669"/>
    <property type="project" value="UniProtKB-UniRule"/>
</dbReference>
<protein>
    <recommendedName>
        <fullName evidence="5 14">2-isopropylmalate synthase</fullName>
        <ecNumber evidence="4 14">2.3.3.13</ecNumber>
    </recommendedName>
    <alternativeName>
        <fullName evidence="12 14">Alpha-IPM synthase</fullName>
    </alternativeName>
    <alternativeName>
        <fullName evidence="14">Alpha-isopropylmalate synthase</fullName>
    </alternativeName>
</protein>
<evidence type="ECO:0000256" key="14">
    <source>
        <dbReference type="HAMAP-Rule" id="MF_01025"/>
    </source>
</evidence>
<feature type="binding site" evidence="14">
    <location>
        <position position="239"/>
    </location>
    <ligand>
        <name>Mn(2+)</name>
        <dbReference type="ChEBI" id="CHEBI:29035"/>
    </ligand>
</feature>
<comment type="caution">
    <text evidence="16">The sequence shown here is derived from an EMBL/GenBank/DDBJ whole genome shotgun (WGS) entry which is preliminary data.</text>
</comment>
<dbReference type="FunFam" id="3.20.20.70:FF:000010">
    <property type="entry name" value="2-isopropylmalate synthase"/>
    <property type="match status" value="1"/>
</dbReference>
<dbReference type="Proteomes" id="UP000550609">
    <property type="component" value="Unassembled WGS sequence"/>
</dbReference>
<evidence type="ECO:0000313" key="18">
    <source>
        <dbReference type="Proteomes" id="UP000051254"/>
    </source>
</evidence>
<dbReference type="STRING" id="266128.ABB25_11570"/>
<dbReference type="GO" id="GO:0005829">
    <property type="term" value="C:cytosol"/>
    <property type="evidence" value="ECO:0007669"/>
    <property type="project" value="TreeGrafter"/>
</dbReference>
<dbReference type="PANTHER" id="PTHR10277:SF9">
    <property type="entry name" value="2-ISOPROPYLMALATE SYNTHASE 1, CHLOROPLASTIC-RELATED"/>
    <property type="match status" value="1"/>
</dbReference>
<keyword evidence="8 14" id="KW-0808">Transferase</keyword>
<keyword evidence="16" id="KW-0012">Acyltransferase</keyword>
<comment type="catalytic activity">
    <reaction evidence="1 14">
        <text>3-methyl-2-oxobutanoate + acetyl-CoA + H2O = (2S)-2-isopropylmalate + CoA + H(+)</text>
        <dbReference type="Rhea" id="RHEA:21524"/>
        <dbReference type="ChEBI" id="CHEBI:1178"/>
        <dbReference type="ChEBI" id="CHEBI:11851"/>
        <dbReference type="ChEBI" id="CHEBI:15377"/>
        <dbReference type="ChEBI" id="CHEBI:15378"/>
        <dbReference type="ChEBI" id="CHEBI:57287"/>
        <dbReference type="ChEBI" id="CHEBI:57288"/>
        <dbReference type="EC" id="2.3.3.13"/>
    </reaction>
</comment>
<dbReference type="PANTHER" id="PTHR10277">
    <property type="entry name" value="HOMOCITRATE SYNTHASE-RELATED"/>
    <property type="match status" value="1"/>
</dbReference>
<dbReference type="EC" id="2.3.3.13" evidence="4 14"/>
<dbReference type="CDD" id="cd07940">
    <property type="entry name" value="DRE_TIM_IPMS"/>
    <property type="match status" value="1"/>
</dbReference>
<sequence length="512" mass="55363">MTTDRIRIFDTTLRDGEQSPGCSMSPQQKLVMARALTELGVDIIETGFAASSQSDREALALIAAELKTPVLATLSRCLPGDIETSVKALETAARPRLHVFLSTSPLHREHKLRMSKEQILESVHTHVRLARSYIDDIEFSAEDATRTELDFLTEVAQVAIAAGATTINLPDTVGFTTPEEIRNMFAHVIANAAGSDKVIFSAHCHNDLGLAVANSLAAIEGGARQVEGSINGIGERAGNCAIEEIVMALKVRNAFYGHDTGIDTRRIVATSQLLQRLVGMPVQRNKAIVGANAFAHESGIHQHGMLRNRNTYEIMRPEDVGWESSQMVLGRHSGRAAVEARLRALGYWLEEEELALVFEQFKALCEQQRVVTDIDLQTLMHGAPVQDGYRLASMTISDVGQRANALVELSDPEGNRVCETASGDGPVDALFAALSAATGVALSLDSYHVHSVGIGADARGEANLSVRHEGEAYEGTGTSRDVIEASALAWLDVANRLLRQRQGSRQAETSNA</sequence>
<comment type="similarity">
    <text evidence="3 14">Belongs to the alpha-IPM synthase/homocitrate synthase family. LeuA type 1 subfamily.</text>
</comment>
<dbReference type="FunFam" id="1.10.238.260:FF:000001">
    <property type="entry name" value="2-isopropylmalate synthase"/>
    <property type="match status" value="1"/>
</dbReference>
<dbReference type="Gene3D" id="3.20.20.70">
    <property type="entry name" value="Aldolase class I"/>
    <property type="match status" value="1"/>
</dbReference>
<dbReference type="Pfam" id="PF00682">
    <property type="entry name" value="HMGL-like"/>
    <property type="match status" value="1"/>
</dbReference>
<dbReference type="SUPFAM" id="SSF51569">
    <property type="entry name" value="Aldolase"/>
    <property type="match status" value="1"/>
</dbReference>
<dbReference type="GO" id="GO:0009098">
    <property type="term" value="P:L-leucine biosynthetic process"/>
    <property type="evidence" value="ECO:0007669"/>
    <property type="project" value="UniProtKB-UniRule"/>
</dbReference>
<dbReference type="PROSITE" id="PS00816">
    <property type="entry name" value="AIPM_HOMOCIT_SYNTH_2"/>
    <property type="match status" value="1"/>
</dbReference>
<evidence type="ECO:0000256" key="13">
    <source>
        <dbReference type="ARBA" id="ARBA00037629"/>
    </source>
</evidence>
<evidence type="ECO:0000313" key="16">
    <source>
        <dbReference type="EMBL" id="KRG55747.1"/>
    </source>
</evidence>
<dbReference type="UniPathway" id="UPA00048">
    <property type="reaction ID" value="UER00070"/>
</dbReference>
<evidence type="ECO:0000256" key="9">
    <source>
        <dbReference type="ARBA" id="ARBA00022723"/>
    </source>
</evidence>
<feature type="region of interest" description="Regulatory domain" evidence="14">
    <location>
        <begin position="390"/>
        <end position="512"/>
    </location>
</feature>
<dbReference type="Pfam" id="PF22617">
    <property type="entry name" value="HCS_D2"/>
    <property type="match status" value="1"/>
</dbReference>
<comment type="function">
    <text evidence="13 14">Catalyzes the condensation of the acetyl group of acetyl-CoA with 3-methyl-2-oxobutanoate (2-ketoisovalerate) to form 3-carboxy-3-hydroxy-4-methylpentanoate (2-isopropylmalate).</text>
</comment>
<comment type="cofactor">
    <cofactor evidence="14">
        <name>Mn(2+)</name>
        <dbReference type="ChEBI" id="CHEBI:29035"/>
    </cofactor>
</comment>
<comment type="pathway">
    <text evidence="2 14">Amino-acid biosynthesis; L-leucine biosynthesis; L-leucine from 3-methyl-2-oxobutanoate: step 1/4.</text>
</comment>
<evidence type="ECO:0000256" key="10">
    <source>
        <dbReference type="ARBA" id="ARBA00023211"/>
    </source>
</evidence>
<dbReference type="AlphaFoldDB" id="A0A0R0BRM3"/>
<keyword evidence="11 14" id="KW-0100">Branched-chain amino acid biosynthesis</keyword>
<evidence type="ECO:0000256" key="7">
    <source>
        <dbReference type="ARBA" id="ARBA00022605"/>
    </source>
</evidence>
<dbReference type="PROSITE" id="PS50991">
    <property type="entry name" value="PYR_CT"/>
    <property type="match status" value="1"/>
</dbReference>
<keyword evidence="6 14" id="KW-0432">Leucine biosynthesis</keyword>
<dbReference type="InterPro" id="IPR013709">
    <property type="entry name" value="2-isopropylmalate_synth_dimer"/>
</dbReference>
<dbReference type="OrthoDB" id="9803573at2"/>
<dbReference type="InterPro" id="IPR000891">
    <property type="entry name" value="PYR_CT"/>
</dbReference>
<keyword evidence="18" id="KW-1185">Reference proteome</keyword>
<evidence type="ECO:0000256" key="12">
    <source>
        <dbReference type="ARBA" id="ARBA00029993"/>
    </source>
</evidence>
<reference evidence="17 19" key="2">
    <citation type="submission" date="2020-08" db="EMBL/GenBank/DDBJ databases">
        <title>Stenotrophomonas sp. W1S232.</title>
        <authorList>
            <person name="Deng Y."/>
        </authorList>
    </citation>
    <scope>NUCLEOTIDE SEQUENCE [LARGE SCALE GENOMIC DNA]</scope>
    <source>
        <strain evidence="17 19">W1S232</strain>
    </source>
</reference>
<evidence type="ECO:0000313" key="17">
    <source>
        <dbReference type="EMBL" id="MBB1117863.1"/>
    </source>
</evidence>
<feature type="domain" description="Pyruvate carboxyltransferase" evidence="15">
    <location>
        <begin position="6"/>
        <end position="268"/>
    </location>
</feature>
<evidence type="ECO:0000256" key="2">
    <source>
        <dbReference type="ARBA" id="ARBA00004689"/>
    </source>
</evidence>
<dbReference type="Gene3D" id="1.10.238.260">
    <property type="match status" value="1"/>
</dbReference>
<keyword evidence="10 14" id="KW-0464">Manganese</keyword>
<name>A0A0R0BRM3_9GAMM</name>
<dbReference type="InterPro" id="IPR002034">
    <property type="entry name" value="AIPM/Hcit_synth_CS"/>
</dbReference>
<accession>A0A7W3V1P0</accession>
<dbReference type="SUPFAM" id="SSF110921">
    <property type="entry name" value="2-isopropylmalate synthase LeuA, allosteric (dimerisation) domain"/>
    <property type="match status" value="1"/>
</dbReference>
<dbReference type="SMART" id="SM00917">
    <property type="entry name" value="LeuA_dimer"/>
    <property type="match status" value="1"/>
</dbReference>
<dbReference type="InterPro" id="IPR054691">
    <property type="entry name" value="LeuA/HCS_post-cat"/>
</dbReference>
<evidence type="ECO:0000256" key="11">
    <source>
        <dbReference type="ARBA" id="ARBA00023304"/>
    </source>
</evidence>
<evidence type="ECO:0000256" key="4">
    <source>
        <dbReference type="ARBA" id="ARBA00012973"/>
    </source>
</evidence>
<proteinExistence type="inferred from homology"/>
<keyword evidence="9 14" id="KW-0479">Metal-binding</keyword>
<dbReference type="NCBIfam" id="NF002086">
    <property type="entry name" value="PRK00915.1-3"/>
    <property type="match status" value="1"/>
</dbReference>
<feature type="binding site" evidence="14">
    <location>
        <position position="15"/>
    </location>
    <ligand>
        <name>Mn(2+)</name>
        <dbReference type="ChEBI" id="CHEBI:29035"/>
    </ligand>
</feature>
<keyword evidence="7 14" id="KW-0028">Amino-acid biosynthesis</keyword>
<dbReference type="InterPro" id="IPR036230">
    <property type="entry name" value="LeuA_allosteric_dom_sf"/>
</dbReference>
<gene>
    <name evidence="14" type="primary">leuA</name>
    <name evidence="16" type="ORF">ABB25_11570</name>
    <name evidence="17" type="ORF">H4O09_12455</name>
</gene>
<dbReference type="RefSeq" id="WP_057666946.1">
    <property type="nucleotide sequence ID" value="NZ_JACIUV010000005.1"/>
</dbReference>
<evidence type="ECO:0000256" key="5">
    <source>
        <dbReference type="ARBA" id="ARBA00018198"/>
    </source>
</evidence>
<dbReference type="FunFam" id="3.30.160.270:FF:000003">
    <property type="entry name" value="2-isopropylmalate synthase"/>
    <property type="match status" value="1"/>
</dbReference>
<dbReference type="Gene3D" id="3.30.160.270">
    <property type="match status" value="1"/>
</dbReference>
<dbReference type="GO" id="GO:0003985">
    <property type="term" value="F:acetyl-CoA C-acetyltransferase activity"/>
    <property type="evidence" value="ECO:0007669"/>
    <property type="project" value="UniProtKB-UniRule"/>
</dbReference>
<evidence type="ECO:0000256" key="3">
    <source>
        <dbReference type="ARBA" id="ARBA00009396"/>
    </source>
</evidence>
<evidence type="ECO:0000256" key="1">
    <source>
        <dbReference type="ARBA" id="ARBA00000064"/>
    </source>
</evidence>
<dbReference type="PATRIC" id="fig|266128.3.peg.1378"/>
<dbReference type="Proteomes" id="UP000051254">
    <property type="component" value="Unassembled WGS sequence"/>
</dbReference>
<evidence type="ECO:0000259" key="15">
    <source>
        <dbReference type="PROSITE" id="PS50991"/>
    </source>
</evidence>
<comment type="subunit">
    <text evidence="14">Homodimer.</text>
</comment>
<dbReference type="HAMAP" id="MF_01025">
    <property type="entry name" value="LeuA_type1"/>
    <property type="match status" value="1"/>
</dbReference>
<dbReference type="EMBL" id="JACIUV010000005">
    <property type="protein sequence ID" value="MBB1117863.1"/>
    <property type="molecule type" value="Genomic_DNA"/>
</dbReference>